<comment type="caution">
    <text evidence="1">The sequence shown here is derived from an EMBL/GenBank/DDBJ whole genome shotgun (WGS) entry which is preliminary data.</text>
</comment>
<evidence type="ECO:0000313" key="2">
    <source>
        <dbReference type="Proteomes" id="UP000251513"/>
    </source>
</evidence>
<proteinExistence type="predicted"/>
<organism evidence="1 2">
    <name type="scientific">Xanthomonas campestris pv. malvacearum</name>
    <dbReference type="NCBI Taxonomy" id="86040"/>
    <lineage>
        <taxon>Bacteria</taxon>
        <taxon>Pseudomonadati</taxon>
        <taxon>Pseudomonadota</taxon>
        <taxon>Gammaproteobacteria</taxon>
        <taxon>Lysobacterales</taxon>
        <taxon>Lysobacteraceae</taxon>
        <taxon>Xanthomonas</taxon>
    </lineage>
</organism>
<dbReference type="Gene3D" id="2.60.40.2870">
    <property type="match status" value="1"/>
</dbReference>
<dbReference type="Proteomes" id="UP000251513">
    <property type="component" value="Unassembled WGS sequence"/>
</dbReference>
<dbReference type="RefSeq" id="WP_108350137.1">
    <property type="nucleotide sequence ID" value="NZ_KZ795103.1"/>
</dbReference>
<gene>
    <name evidence="1" type="ORF">C7T86_23365</name>
</gene>
<protein>
    <submittedName>
        <fullName evidence="1">DUF4879 domain-containing protein</fullName>
    </submittedName>
</protein>
<feature type="non-terminal residue" evidence="1">
    <location>
        <position position="1"/>
    </location>
</feature>
<dbReference type="Pfam" id="PF16219">
    <property type="entry name" value="DUF4879"/>
    <property type="match status" value="1"/>
</dbReference>
<dbReference type="AlphaFoldDB" id="A0AA44YX60"/>
<name>A0AA44YX60_XANCM</name>
<sequence>ANSAAAEERQEIHRAITVFPPVLYQQGAMDRASFGTTMLPQGVPDMHILAPAPPLSRVIVYAVGSTQFGGWEYMTTVSQASTTGNHGGTQLRVVVQEVGYGGGGTAWMNSAVLPSSANYFTDPFCQTGSYYTACSAGQTVVGFYHYYNLDGYQSGLFKYQNYSLNAGPTLSMQINIL</sequence>
<accession>A0AA44YX60</accession>
<evidence type="ECO:0000313" key="1">
    <source>
        <dbReference type="EMBL" id="PUE89632.1"/>
    </source>
</evidence>
<dbReference type="InterPro" id="IPR032624">
    <property type="entry name" value="DUF4879"/>
</dbReference>
<dbReference type="EMBL" id="PYJH01000094">
    <property type="protein sequence ID" value="PUE89632.1"/>
    <property type="molecule type" value="Genomic_DNA"/>
</dbReference>
<reference evidence="1 2" key="1">
    <citation type="submission" date="2018-03" db="EMBL/GenBank/DDBJ databases">
        <title>Sequencing of reference strains of Xanthomonas.</title>
        <authorList>
            <person name="Studholme D.J."/>
            <person name="Vicente J."/>
            <person name="Sarris P."/>
        </authorList>
    </citation>
    <scope>NUCLEOTIDE SEQUENCE [LARGE SCALE GENOMIC DNA]</scope>
    <source>
        <strain evidence="1 2">WHRI 5232</strain>
    </source>
</reference>